<gene>
    <name evidence="1" type="ORF">BDN72DRAFT_844330</name>
</gene>
<keyword evidence="2" id="KW-1185">Reference proteome</keyword>
<dbReference type="Proteomes" id="UP000308600">
    <property type="component" value="Unassembled WGS sequence"/>
</dbReference>
<proteinExistence type="predicted"/>
<sequence>MSEATRRGTLRNGYWIKHPSASPNSPYTYTSEQVRAYLVEIGLIGPTQSAEDVKAKVKPTYHNLEKIVRGHLRRFPFENTEIHYSPTHELDVTPQGAFQRLVGEKKGGSYCFGMNGVMYGILRGLGYRVYSGTARVNHNSPLPPTGRIGSDGGQTHQRPVYTPLSHMVLFVQPFVDYTRDGEATSEGQGNNQTYMIDVGFGSPGLARPILLADDGEDDDQGVMGVGRTERHRLKRGTAGGENIISSLSTSRDGLTSTGSVLNQAEPDMGDWVLQVWHAKASDLAESGVPAQHQNRGWKTLYTFTEAEYFLQDYLNSSLAICHTKVGIFWEHVFVCKHAAEDDSDDSELIRTILFSTELRRTVRGKSELIRKVESEKERLEVLQDVFGIVYDVEEALGCVKGRVVELGREVST</sequence>
<organism evidence="1 2">
    <name type="scientific">Pluteus cervinus</name>
    <dbReference type="NCBI Taxonomy" id="181527"/>
    <lineage>
        <taxon>Eukaryota</taxon>
        <taxon>Fungi</taxon>
        <taxon>Dikarya</taxon>
        <taxon>Basidiomycota</taxon>
        <taxon>Agaricomycotina</taxon>
        <taxon>Agaricomycetes</taxon>
        <taxon>Agaricomycetidae</taxon>
        <taxon>Agaricales</taxon>
        <taxon>Pluteineae</taxon>
        <taxon>Pluteaceae</taxon>
        <taxon>Pluteus</taxon>
    </lineage>
</organism>
<reference evidence="1 2" key="1">
    <citation type="journal article" date="2019" name="Nat. Ecol. Evol.">
        <title>Megaphylogeny resolves global patterns of mushroom evolution.</title>
        <authorList>
            <person name="Varga T."/>
            <person name="Krizsan K."/>
            <person name="Foldi C."/>
            <person name="Dima B."/>
            <person name="Sanchez-Garcia M."/>
            <person name="Sanchez-Ramirez S."/>
            <person name="Szollosi G.J."/>
            <person name="Szarkandi J.G."/>
            <person name="Papp V."/>
            <person name="Albert L."/>
            <person name="Andreopoulos W."/>
            <person name="Angelini C."/>
            <person name="Antonin V."/>
            <person name="Barry K.W."/>
            <person name="Bougher N.L."/>
            <person name="Buchanan P."/>
            <person name="Buyck B."/>
            <person name="Bense V."/>
            <person name="Catcheside P."/>
            <person name="Chovatia M."/>
            <person name="Cooper J."/>
            <person name="Damon W."/>
            <person name="Desjardin D."/>
            <person name="Finy P."/>
            <person name="Geml J."/>
            <person name="Haridas S."/>
            <person name="Hughes K."/>
            <person name="Justo A."/>
            <person name="Karasinski D."/>
            <person name="Kautmanova I."/>
            <person name="Kiss B."/>
            <person name="Kocsube S."/>
            <person name="Kotiranta H."/>
            <person name="LaButti K.M."/>
            <person name="Lechner B.E."/>
            <person name="Liimatainen K."/>
            <person name="Lipzen A."/>
            <person name="Lukacs Z."/>
            <person name="Mihaltcheva S."/>
            <person name="Morgado L.N."/>
            <person name="Niskanen T."/>
            <person name="Noordeloos M.E."/>
            <person name="Ohm R.A."/>
            <person name="Ortiz-Santana B."/>
            <person name="Ovrebo C."/>
            <person name="Racz N."/>
            <person name="Riley R."/>
            <person name="Savchenko A."/>
            <person name="Shiryaev A."/>
            <person name="Soop K."/>
            <person name="Spirin V."/>
            <person name="Szebenyi C."/>
            <person name="Tomsovsky M."/>
            <person name="Tulloss R.E."/>
            <person name="Uehling J."/>
            <person name="Grigoriev I.V."/>
            <person name="Vagvolgyi C."/>
            <person name="Papp T."/>
            <person name="Martin F.M."/>
            <person name="Miettinen O."/>
            <person name="Hibbett D.S."/>
            <person name="Nagy L.G."/>
        </authorList>
    </citation>
    <scope>NUCLEOTIDE SEQUENCE [LARGE SCALE GENOMIC DNA]</scope>
    <source>
        <strain evidence="1 2">NL-1719</strain>
    </source>
</reference>
<accession>A0ACD3ALQ4</accession>
<evidence type="ECO:0000313" key="1">
    <source>
        <dbReference type="EMBL" id="TFK66481.1"/>
    </source>
</evidence>
<dbReference type="EMBL" id="ML208404">
    <property type="protein sequence ID" value="TFK66481.1"/>
    <property type="molecule type" value="Genomic_DNA"/>
</dbReference>
<evidence type="ECO:0000313" key="2">
    <source>
        <dbReference type="Proteomes" id="UP000308600"/>
    </source>
</evidence>
<name>A0ACD3ALQ4_9AGAR</name>
<protein>
    <submittedName>
        <fullName evidence="1">Cysteine proteinase</fullName>
    </submittedName>
</protein>